<gene>
    <name evidence="2" type="ORF">BDQ12DRAFT_669899</name>
</gene>
<accession>A0A5C3LL62</accession>
<protein>
    <submittedName>
        <fullName evidence="2">Uncharacterized protein</fullName>
    </submittedName>
</protein>
<feature type="region of interest" description="Disordered" evidence="1">
    <location>
        <begin position="1"/>
        <end position="102"/>
    </location>
</feature>
<dbReference type="EMBL" id="ML213640">
    <property type="protein sequence ID" value="TFK33869.1"/>
    <property type="molecule type" value="Genomic_DNA"/>
</dbReference>
<evidence type="ECO:0000313" key="3">
    <source>
        <dbReference type="Proteomes" id="UP000308652"/>
    </source>
</evidence>
<dbReference type="Proteomes" id="UP000308652">
    <property type="component" value="Unassembled WGS sequence"/>
</dbReference>
<name>A0A5C3LL62_9AGAR</name>
<sequence length="102" mass="11422">MPKHSRQSRQAKSQRASYKANFDSGWTDDPFKKLLDPDYKPPENDEEDSGVEDTPFGITFSLLDGTDKETKEDVDDEGNSGGEEIDEGPVEDENPGKVIKWS</sequence>
<keyword evidence="3" id="KW-1185">Reference proteome</keyword>
<feature type="compositionally biased region" description="Basic and acidic residues" evidence="1">
    <location>
        <begin position="29"/>
        <end position="43"/>
    </location>
</feature>
<evidence type="ECO:0000313" key="2">
    <source>
        <dbReference type="EMBL" id="TFK33869.1"/>
    </source>
</evidence>
<organism evidence="2 3">
    <name type="scientific">Crucibulum laeve</name>
    <dbReference type="NCBI Taxonomy" id="68775"/>
    <lineage>
        <taxon>Eukaryota</taxon>
        <taxon>Fungi</taxon>
        <taxon>Dikarya</taxon>
        <taxon>Basidiomycota</taxon>
        <taxon>Agaricomycotina</taxon>
        <taxon>Agaricomycetes</taxon>
        <taxon>Agaricomycetidae</taxon>
        <taxon>Agaricales</taxon>
        <taxon>Agaricineae</taxon>
        <taxon>Nidulariaceae</taxon>
        <taxon>Crucibulum</taxon>
    </lineage>
</organism>
<dbReference type="AlphaFoldDB" id="A0A5C3LL62"/>
<feature type="compositionally biased region" description="Acidic residues" evidence="1">
    <location>
        <begin position="72"/>
        <end position="93"/>
    </location>
</feature>
<proteinExistence type="predicted"/>
<reference evidence="2 3" key="1">
    <citation type="journal article" date="2019" name="Nat. Ecol. Evol.">
        <title>Megaphylogeny resolves global patterns of mushroom evolution.</title>
        <authorList>
            <person name="Varga T."/>
            <person name="Krizsan K."/>
            <person name="Foldi C."/>
            <person name="Dima B."/>
            <person name="Sanchez-Garcia M."/>
            <person name="Sanchez-Ramirez S."/>
            <person name="Szollosi G.J."/>
            <person name="Szarkandi J.G."/>
            <person name="Papp V."/>
            <person name="Albert L."/>
            <person name="Andreopoulos W."/>
            <person name="Angelini C."/>
            <person name="Antonin V."/>
            <person name="Barry K.W."/>
            <person name="Bougher N.L."/>
            <person name="Buchanan P."/>
            <person name="Buyck B."/>
            <person name="Bense V."/>
            <person name="Catcheside P."/>
            <person name="Chovatia M."/>
            <person name="Cooper J."/>
            <person name="Damon W."/>
            <person name="Desjardin D."/>
            <person name="Finy P."/>
            <person name="Geml J."/>
            <person name="Haridas S."/>
            <person name="Hughes K."/>
            <person name="Justo A."/>
            <person name="Karasinski D."/>
            <person name="Kautmanova I."/>
            <person name="Kiss B."/>
            <person name="Kocsube S."/>
            <person name="Kotiranta H."/>
            <person name="LaButti K.M."/>
            <person name="Lechner B.E."/>
            <person name="Liimatainen K."/>
            <person name="Lipzen A."/>
            <person name="Lukacs Z."/>
            <person name="Mihaltcheva S."/>
            <person name="Morgado L.N."/>
            <person name="Niskanen T."/>
            <person name="Noordeloos M.E."/>
            <person name="Ohm R.A."/>
            <person name="Ortiz-Santana B."/>
            <person name="Ovrebo C."/>
            <person name="Racz N."/>
            <person name="Riley R."/>
            <person name="Savchenko A."/>
            <person name="Shiryaev A."/>
            <person name="Soop K."/>
            <person name="Spirin V."/>
            <person name="Szebenyi C."/>
            <person name="Tomsovsky M."/>
            <person name="Tulloss R.E."/>
            <person name="Uehling J."/>
            <person name="Grigoriev I.V."/>
            <person name="Vagvolgyi C."/>
            <person name="Papp T."/>
            <person name="Martin F.M."/>
            <person name="Miettinen O."/>
            <person name="Hibbett D.S."/>
            <person name="Nagy L.G."/>
        </authorList>
    </citation>
    <scope>NUCLEOTIDE SEQUENCE [LARGE SCALE GENOMIC DNA]</scope>
    <source>
        <strain evidence="2 3">CBS 166.37</strain>
    </source>
</reference>
<evidence type="ECO:0000256" key="1">
    <source>
        <dbReference type="SAM" id="MobiDB-lite"/>
    </source>
</evidence>